<dbReference type="RefSeq" id="WP_229570971.1">
    <property type="nucleotide sequence ID" value="NZ_AP025226.1"/>
</dbReference>
<organism evidence="1 2">
    <name type="scientific">Saccharolobus caldissimus</name>
    <dbReference type="NCBI Taxonomy" id="1702097"/>
    <lineage>
        <taxon>Archaea</taxon>
        <taxon>Thermoproteota</taxon>
        <taxon>Thermoprotei</taxon>
        <taxon>Sulfolobales</taxon>
        <taxon>Sulfolobaceae</taxon>
        <taxon>Saccharolobus</taxon>
    </lineage>
</organism>
<dbReference type="EMBL" id="AP025226">
    <property type="protein sequence ID" value="BDC00233.1"/>
    <property type="molecule type" value="Genomic_DNA"/>
</dbReference>
<dbReference type="Proteomes" id="UP001319921">
    <property type="component" value="Chromosome"/>
</dbReference>
<name>A0AAQ4CWQ1_9CREN</name>
<gene>
    <name evidence="1" type="ORF">SACC_32490</name>
</gene>
<dbReference type="KEGG" id="scas:SACC_32490"/>
<sequence length="229" mass="26533">MQHVLEVKIPFLGIPIKGVNNPILVIDGIIYNSHNKSLVKTDTFSEFAEQFNEAIGFNCAKANEYWDTSFPFSSYYIYVTNEIAEKAINECNIPIDRKEKFDVLHLIDEALFPGNYIIKALRTAQELDSSILYREGEEPVKIMDRPFKIRTILSFPIDYRVKYIDNSIIHLVGIIPIEYVESKSIELIEIENGLWSTLYSLPYPSVKNWKWIGDINWVTLIEFLKSEEA</sequence>
<proteinExistence type="predicted"/>
<evidence type="ECO:0000313" key="2">
    <source>
        <dbReference type="Proteomes" id="UP001319921"/>
    </source>
</evidence>
<dbReference type="AlphaFoldDB" id="A0AAQ4CWQ1"/>
<dbReference type="GeneID" id="68867976"/>
<reference evidence="1 2" key="1">
    <citation type="journal article" date="2022" name="Microbiol. Resour. Announc.">
        <title>Complete Genome Sequence of the Hyperthermophilic and Acidophilic Archaeon Saccharolobus caldissimus Strain HS-3T.</title>
        <authorList>
            <person name="Sakai H.D."/>
            <person name="Kurosawa N."/>
        </authorList>
    </citation>
    <scope>NUCLEOTIDE SEQUENCE [LARGE SCALE GENOMIC DNA]</scope>
    <source>
        <strain evidence="1 2">JCM32116</strain>
    </source>
</reference>
<keyword evidence="2" id="KW-1185">Reference proteome</keyword>
<protein>
    <submittedName>
        <fullName evidence="1">Uncharacterized protein</fullName>
    </submittedName>
</protein>
<accession>A0AAQ4CWQ1</accession>
<evidence type="ECO:0000313" key="1">
    <source>
        <dbReference type="EMBL" id="BDC00233.1"/>
    </source>
</evidence>